<evidence type="ECO:0008006" key="4">
    <source>
        <dbReference type="Google" id="ProtNLM"/>
    </source>
</evidence>
<dbReference type="OrthoDB" id="9986818at2"/>
<dbReference type="RefSeq" id="WP_158463788.1">
    <property type="nucleotide sequence ID" value="NZ_VZAD01000069.1"/>
</dbReference>
<dbReference type="PROSITE" id="PS51257">
    <property type="entry name" value="PROKAR_LIPOPROTEIN"/>
    <property type="match status" value="1"/>
</dbReference>
<dbReference type="AlphaFoldDB" id="A0A6A7WCM3"/>
<evidence type="ECO:0000313" key="2">
    <source>
        <dbReference type="EMBL" id="MQP12131.1"/>
    </source>
</evidence>
<organism evidence="2 3">
    <name type="scientific">Segatella copri</name>
    <dbReference type="NCBI Taxonomy" id="165179"/>
    <lineage>
        <taxon>Bacteria</taxon>
        <taxon>Pseudomonadati</taxon>
        <taxon>Bacteroidota</taxon>
        <taxon>Bacteroidia</taxon>
        <taxon>Bacteroidales</taxon>
        <taxon>Prevotellaceae</taxon>
        <taxon>Segatella</taxon>
    </lineage>
</organism>
<gene>
    <name evidence="2" type="ORF">F7D20_09230</name>
</gene>
<evidence type="ECO:0000256" key="1">
    <source>
        <dbReference type="SAM" id="SignalP"/>
    </source>
</evidence>
<reference evidence="2 3" key="1">
    <citation type="submission" date="2019-09" db="EMBL/GenBank/DDBJ databases">
        <title>Distinct polysaccharide growth profiles of human intestinal Prevotella copri isolates.</title>
        <authorList>
            <person name="Fehlner-Peach H."/>
            <person name="Magnabosco C."/>
            <person name="Raghavan V."/>
            <person name="Scher J.U."/>
            <person name="Tett A."/>
            <person name="Cox L.M."/>
            <person name="Gottsegen C."/>
            <person name="Watters A."/>
            <person name="Wiltshire- Gordon J.D."/>
            <person name="Segata N."/>
            <person name="Bonneau R."/>
            <person name="Littman D.R."/>
        </authorList>
    </citation>
    <scope>NUCLEOTIDE SEQUENCE [LARGE SCALE GENOMIC DNA]</scope>
    <source>
        <strain evidence="3">iAQ1173</strain>
    </source>
</reference>
<dbReference type="EMBL" id="VZAD01000069">
    <property type="protein sequence ID" value="MQP12131.1"/>
    <property type="molecule type" value="Genomic_DNA"/>
</dbReference>
<dbReference type="Proteomes" id="UP000384372">
    <property type="component" value="Unassembled WGS sequence"/>
</dbReference>
<evidence type="ECO:0000313" key="3">
    <source>
        <dbReference type="Proteomes" id="UP000384372"/>
    </source>
</evidence>
<keyword evidence="3" id="KW-1185">Reference proteome</keyword>
<name>A0A6A7WCM3_9BACT</name>
<feature type="signal peptide" evidence="1">
    <location>
        <begin position="1"/>
        <end position="20"/>
    </location>
</feature>
<feature type="chain" id="PRO_5025581908" description="DUF1735 domain-containing protein" evidence="1">
    <location>
        <begin position="21"/>
        <end position="281"/>
    </location>
</feature>
<keyword evidence="1" id="KW-0732">Signal</keyword>
<proteinExistence type="predicted"/>
<sequence>MKKLLSLLMAVFAVVLVSCSDTDDLRSSQPQSDRIYFADKNAFEAYLASPTSVELAFPSASASNDVVGQFKEYTDVGKLLNKDLEFQVGDTIYKYCASGNGVFEIEASKYDMLRSFYDKDAELIDNLSSLKEVSPYRYQVTEGLIFVYTGEPIIVVQDIIAPVPTRTSLDGLTQVQTSFWTSKGITSSCGVRVKAWSRENTNQAFQDANTDMTLEWNIQIRADSGVAYRSSKGGLAGKGNMIKQKVTSDSGFVKYTLWTNSLILCRAKCWDGSWIEAKVTK</sequence>
<protein>
    <recommendedName>
        <fullName evidence="4">DUF1735 domain-containing protein</fullName>
    </recommendedName>
</protein>
<comment type="caution">
    <text evidence="2">The sequence shown here is derived from an EMBL/GenBank/DDBJ whole genome shotgun (WGS) entry which is preliminary data.</text>
</comment>
<accession>A0A6A7WCM3</accession>